<accession>A0ACC0D471</accession>
<reference evidence="1 2" key="1">
    <citation type="journal article" date="2022" name="New Phytol.">
        <title>Ecological generalism drives hyperdiversity of secondary metabolite gene clusters in xylarialean endophytes.</title>
        <authorList>
            <person name="Franco M.E.E."/>
            <person name="Wisecaver J.H."/>
            <person name="Arnold A.E."/>
            <person name="Ju Y.M."/>
            <person name="Slot J.C."/>
            <person name="Ahrendt S."/>
            <person name="Moore L.P."/>
            <person name="Eastman K.E."/>
            <person name="Scott K."/>
            <person name="Konkel Z."/>
            <person name="Mondo S.J."/>
            <person name="Kuo A."/>
            <person name="Hayes R.D."/>
            <person name="Haridas S."/>
            <person name="Andreopoulos B."/>
            <person name="Riley R."/>
            <person name="LaButti K."/>
            <person name="Pangilinan J."/>
            <person name="Lipzen A."/>
            <person name="Amirebrahimi M."/>
            <person name="Yan J."/>
            <person name="Adam C."/>
            <person name="Keymanesh K."/>
            <person name="Ng V."/>
            <person name="Louie K."/>
            <person name="Northen T."/>
            <person name="Drula E."/>
            <person name="Henrissat B."/>
            <person name="Hsieh H.M."/>
            <person name="Youens-Clark K."/>
            <person name="Lutzoni F."/>
            <person name="Miadlikowska J."/>
            <person name="Eastwood D.C."/>
            <person name="Hamelin R.C."/>
            <person name="Grigoriev I.V."/>
            <person name="U'Ren J.M."/>
        </authorList>
    </citation>
    <scope>NUCLEOTIDE SEQUENCE [LARGE SCALE GENOMIC DNA]</scope>
    <source>
        <strain evidence="1 2">ER1909</strain>
    </source>
</reference>
<dbReference type="EMBL" id="MU394308">
    <property type="protein sequence ID" value="KAI6087368.1"/>
    <property type="molecule type" value="Genomic_DNA"/>
</dbReference>
<keyword evidence="2" id="KW-1185">Reference proteome</keyword>
<dbReference type="Proteomes" id="UP001497680">
    <property type="component" value="Unassembled WGS sequence"/>
</dbReference>
<protein>
    <submittedName>
        <fullName evidence="1">Glycoside hydrolase family 55 protein</fullName>
    </submittedName>
</protein>
<evidence type="ECO:0000313" key="1">
    <source>
        <dbReference type="EMBL" id="KAI6087368.1"/>
    </source>
</evidence>
<gene>
    <name evidence="1" type="ORF">F4821DRAFT_236295</name>
</gene>
<comment type="caution">
    <text evidence="1">The sequence shown here is derived from an EMBL/GenBank/DDBJ whole genome shotgun (WGS) entry which is preliminary data.</text>
</comment>
<organism evidence="1 2">
    <name type="scientific">Hypoxylon rubiginosum</name>
    <dbReference type="NCBI Taxonomy" id="110542"/>
    <lineage>
        <taxon>Eukaryota</taxon>
        <taxon>Fungi</taxon>
        <taxon>Dikarya</taxon>
        <taxon>Ascomycota</taxon>
        <taxon>Pezizomycotina</taxon>
        <taxon>Sordariomycetes</taxon>
        <taxon>Xylariomycetidae</taxon>
        <taxon>Xylariales</taxon>
        <taxon>Hypoxylaceae</taxon>
        <taxon>Hypoxylon</taxon>
    </lineage>
</organism>
<keyword evidence="1" id="KW-0378">Hydrolase</keyword>
<evidence type="ECO:0000313" key="2">
    <source>
        <dbReference type="Proteomes" id="UP001497680"/>
    </source>
</evidence>
<proteinExistence type="predicted"/>
<sequence length="757" mass="80314">MARLQLLVAILLGRASCSAIPRDNVSADNILKRATSFWYANMDHTGQYRGYAPDLGDDYTYPVFKAVNPGDGAGIQTAINDAGNGNSRNGQWLASQPRVVYIPPGTYEVSETIRMNTDTILMGDATNPPIIKAAAGFSGDLTLISGQDPTTDEKGELSFAVGLKNLVLDTTNISGGTAFTALWWGVAQAAQLQNIKITMASSSNGVGHTGIRLGRGSTLGLADVRVERGQNGIWHDGHQQALYKSIYFYQNTVGMLINGGNTISIIGAMFDTVGTGVRHDGGSPWIALIDATSINSGVTFVTTGYPSFLIENLSKDTNSDIAQVPGSTALGARSHVDNFSYGNTVGGSPVYGPVSSSLNRPSELAPNGKYPVIPAPNYANNPVSDFINIKDPSQNGGHTVLGDHSIDESGVLNQVLQYAATNNKIAYFPFGKYRVDDTLHIPKGSRIVGEAWATITGNGANFKDLANPRPVVSVGNAGETGIAQIQDMRFTVSDVLPGAIILQFNIAGSSPGDVALWNSLVTVGGTLGASALANACGSASNECQAAFLGIHLTRTSSVYIENVWNWVADHFTEGSGGCNIAAKGGALVESTKGTWLHALGSEHWWLYQLNLRSAANVLVSLLQSETNYDQGDNTQQTPPAPWVADVTNWGDPDFSWCSGGDTRCRMGFANYIQGGSNIYTYASASWAFFSGPGYQGCSGDCQNYMHWITQTPTNLHAYGVCSKSTWAALRLGDGSNILTDPDFTGSWGSLVGRYTPS</sequence>
<name>A0ACC0D471_9PEZI</name>